<evidence type="ECO:0000256" key="5">
    <source>
        <dbReference type="ARBA" id="ARBA00022692"/>
    </source>
</evidence>
<organism evidence="9 10">
    <name type="scientific">Gallibacter intestinalis</name>
    <dbReference type="NCBI Taxonomy" id="2779356"/>
    <lineage>
        <taxon>Bacteria</taxon>
        <taxon>Bacillati</taxon>
        <taxon>Bacillota</taxon>
        <taxon>Clostridia</taxon>
        <taxon>Eubacteriales</taxon>
        <taxon>Eubacteriaceae</taxon>
        <taxon>Gallibacter</taxon>
    </lineage>
</organism>
<feature type="transmembrane region" description="Helical" evidence="8">
    <location>
        <begin position="203"/>
        <end position="233"/>
    </location>
</feature>
<keyword evidence="4" id="KW-1003">Cell membrane</keyword>
<evidence type="ECO:0000256" key="1">
    <source>
        <dbReference type="ARBA" id="ARBA00004651"/>
    </source>
</evidence>
<accession>A0ABR9QYT4</accession>
<feature type="transmembrane region" description="Helical" evidence="8">
    <location>
        <begin position="21"/>
        <end position="42"/>
    </location>
</feature>
<evidence type="ECO:0000256" key="3">
    <source>
        <dbReference type="ARBA" id="ARBA00022448"/>
    </source>
</evidence>
<gene>
    <name evidence="9" type="ORF">INF20_07070</name>
</gene>
<dbReference type="EMBL" id="JADCKA010000013">
    <property type="protein sequence ID" value="MBE5036030.1"/>
    <property type="molecule type" value="Genomic_DNA"/>
</dbReference>
<keyword evidence="10" id="KW-1185">Reference proteome</keyword>
<comment type="similarity">
    <text evidence="2">Belongs to the AzlC family.</text>
</comment>
<evidence type="ECO:0000313" key="9">
    <source>
        <dbReference type="EMBL" id="MBE5036030.1"/>
    </source>
</evidence>
<proteinExistence type="inferred from homology"/>
<sequence length="240" mass="26907">MTETAAKKENVFDRKRTFRQAFLDSLPVMAGYVVLGLGYGLIMETSGYSFLWAMAMSIFVFAGSMQYVTVSLLTGGASLITTGLMTLMINARHFFYGISMLGKYKDMGKEKPLLIHTLVDETYSLVCTRLHDEEWFDEKKYYLYISLLNWSYWVVASAAGGIAGTFITFDTTGIDFAMTALFVVIFTEQWLSTKEHLPALTGLGASLICLLVFGPDRFLIPAMVLISAVLLLLRKRLEEK</sequence>
<evidence type="ECO:0000256" key="6">
    <source>
        <dbReference type="ARBA" id="ARBA00022989"/>
    </source>
</evidence>
<dbReference type="InterPro" id="IPR011606">
    <property type="entry name" value="Brnchd-chn_aa_trnsp_permease"/>
</dbReference>
<name>A0ABR9QYT4_9FIRM</name>
<evidence type="ECO:0000256" key="2">
    <source>
        <dbReference type="ARBA" id="ARBA00010735"/>
    </source>
</evidence>
<reference evidence="9 10" key="1">
    <citation type="submission" date="2020-10" db="EMBL/GenBank/DDBJ databases">
        <title>ChiBAC.</title>
        <authorList>
            <person name="Zenner C."/>
            <person name="Hitch T.C.A."/>
            <person name="Clavel T."/>
        </authorList>
    </citation>
    <scope>NUCLEOTIDE SEQUENCE [LARGE SCALE GENOMIC DNA]</scope>
    <source>
        <strain evidence="9 10">DSM 108706</strain>
    </source>
</reference>
<dbReference type="RefSeq" id="WP_226385674.1">
    <property type="nucleotide sequence ID" value="NZ_JADCKA010000013.1"/>
</dbReference>
<dbReference type="Proteomes" id="UP001516588">
    <property type="component" value="Unassembled WGS sequence"/>
</dbReference>
<evidence type="ECO:0000256" key="7">
    <source>
        <dbReference type="ARBA" id="ARBA00023136"/>
    </source>
</evidence>
<feature type="transmembrane region" description="Helical" evidence="8">
    <location>
        <begin position="141"/>
        <end position="167"/>
    </location>
</feature>
<dbReference type="PANTHER" id="PTHR34979:SF1">
    <property type="entry name" value="INNER MEMBRANE PROTEIN YGAZ"/>
    <property type="match status" value="1"/>
</dbReference>
<keyword evidence="6 8" id="KW-1133">Transmembrane helix</keyword>
<dbReference type="Pfam" id="PF03591">
    <property type="entry name" value="AzlC"/>
    <property type="match status" value="1"/>
</dbReference>
<keyword evidence="7 8" id="KW-0472">Membrane</keyword>
<dbReference type="PANTHER" id="PTHR34979">
    <property type="entry name" value="INNER MEMBRANE PROTEIN YGAZ"/>
    <property type="match status" value="1"/>
</dbReference>
<comment type="subcellular location">
    <subcellularLocation>
        <location evidence="1">Cell membrane</location>
        <topology evidence="1">Multi-pass membrane protein</topology>
    </subcellularLocation>
</comment>
<keyword evidence="3" id="KW-0813">Transport</keyword>
<evidence type="ECO:0000313" key="10">
    <source>
        <dbReference type="Proteomes" id="UP001516588"/>
    </source>
</evidence>
<comment type="caution">
    <text evidence="9">The sequence shown here is derived from an EMBL/GenBank/DDBJ whole genome shotgun (WGS) entry which is preliminary data.</text>
</comment>
<evidence type="ECO:0000256" key="4">
    <source>
        <dbReference type="ARBA" id="ARBA00022475"/>
    </source>
</evidence>
<evidence type="ECO:0000256" key="8">
    <source>
        <dbReference type="SAM" id="Phobius"/>
    </source>
</evidence>
<keyword evidence="5 8" id="KW-0812">Transmembrane</keyword>
<protein>
    <submittedName>
        <fullName evidence="9">AzlC family ABC transporter permease</fullName>
    </submittedName>
</protein>